<gene>
    <name evidence="2" type="ORF">EC957_009523</name>
</gene>
<feature type="compositionally biased region" description="Low complexity" evidence="1">
    <location>
        <begin position="57"/>
        <end position="66"/>
    </location>
</feature>
<evidence type="ECO:0000256" key="1">
    <source>
        <dbReference type="SAM" id="MobiDB-lite"/>
    </source>
</evidence>
<dbReference type="AlphaFoldDB" id="A0A9P6EWU4"/>
<organism evidence="2 3">
    <name type="scientific">Mortierella hygrophila</name>
    <dbReference type="NCBI Taxonomy" id="979708"/>
    <lineage>
        <taxon>Eukaryota</taxon>
        <taxon>Fungi</taxon>
        <taxon>Fungi incertae sedis</taxon>
        <taxon>Mucoromycota</taxon>
        <taxon>Mortierellomycotina</taxon>
        <taxon>Mortierellomycetes</taxon>
        <taxon>Mortierellales</taxon>
        <taxon>Mortierellaceae</taxon>
        <taxon>Mortierella</taxon>
    </lineage>
</organism>
<keyword evidence="3" id="KW-1185">Reference proteome</keyword>
<sequence>MEGPDNSLKRPHSLVDDDDDDKKDASSSKTNNSNNHGHKRQRHRKNDRRGKGKPTADSFSSPSSFDSGKRTYHCDNHNK</sequence>
<protein>
    <submittedName>
        <fullName evidence="2">Uncharacterized protein</fullName>
    </submittedName>
</protein>
<accession>A0A9P6EWU4</accession>
<dbReference type="EMBL" id="JAAAXW010000528">
    <property type="protein sequence ID" value="KAF9536848.1"/>
    <property type="molecule type" value="Genomic_DNA"/>
</dbReference>
<feature type="compositionally biased region" description="Basic and acidic residues" evidence="1">
    <location>
        <begin position="67"/>
        <end position="79"/>
    </location>
</feature>
<name>A0A9P6EWU4_9FUNG</name>
<reference evidence="2" key="1">
    <citation type="journal article" date="2020" name="Fungal Divers.">
        <title>Resolving the Mortierellaceae phylogeny through synthesis of multi-gene phylogenetics and phylogenomics.</title>
        <authorList>
            <person name="Vandepol N."/>
            <person name="Liber J."/>
            <person name="Desiro A."/>
            <person name="Na H."/>
            <person name="Kennedy M."/>
            <person name="Barry K."/>
            <person name="Grigoriev I.V."/>
            <person name="Miller A.N."/>
            <person name="O'Donnell K."/>
            <person name="Stajich J.E."/>
            <person name="Bonito G."/>
        </authorList>
    </citation>
    <scope>NUCLEOTIDE SEQUENCE</scope>
    <source>
        <strain evidence="2">NRRL 2591</strain>
    </source>
</reference>
<feature type="region of interest" description="Disordered" evidence="1">
    <location>
        <begin position="1"/>
        <end position="79"/>
    </location>
</feature>
<dbReference type="Proteomes" id="UP000723463">
    <property type="component" value="Unassembled WGS sequence"/>
</dbReference>
<feature type="compositionally biased region" description="Basic residues" evidence="1">
    <location>
        <begin position="36"/>
        <end position="52"/>
    </location>
</feature>
<comment type="caution">
    <text evidence="2">The sequence shown here is derived from an EMBL/GenBank/DDBJ whole genome shotgun (WGS) entry which is preliminary data.</text>
</comment>
<proteinExistence type="predicted"/>
<evidence type="ECO:0000313" key="2">
    <source>
        <dbReference type="EMBL" id="KAF9536848.1"/>
    </source>
</evidence>
<evidence type="ECO:0000313" key="3">
    <source>
        <dbReference type="Proteomes" id="UP000723463"/>
    </source>
</evidence>